<feature type="compositionally biased region" description="Low complexity" evidence="4">
    <location>
        <begin position="236"/>
        <end position="252"/>
    </location>
</feature>
<keyword evidence="3" id="KW-0106">Calcium</keyword>
<dbReference type="InterPro" id="IPR011992">
    <property type="entry name" value="EF-hand-dom_pair"/>
</dbReference>
<keyword evidence="2" id="KW-0677">Repeat</keyword>
<dbReference type="SMART" id="SM00054">
    <property type="entry name" value="EFh"/>
    <property type="match status" value="6"/>
</dbReference>
<dbReference type="AlphaFoldDB" id="A0A7S2SI02"/>
<feature type="domain" description="EF-hand" evidence="6">
    <location>
        <begin position="385"/>
        <end position="420"/>
    </location>
</feature>
<feature type="domain" description="EF-hand" evidence="6">
    <location>
        <begin position="154"/>
        <end position="189"/>
    </location>
</feature>
<dbReference type="Pfam" id="PF13202">
    <property type="entry name" value="EF-hand_5"/>
    <property type="match status" value="2"/>
</dbReference>
<accession>A0A7S2SI02</accession>
<dbReference type="Pfam" id="PF13499">
    <property type="entry name" value="EF-hand_7"/>
    <property type="match status" value="2"/>
</dbReference>
<evidence type="ECO:0000256" key="1">
    <source>
        <dbReference type="ARBA" id="ARBA00022723"/>
    </source>
</evidence>
<feature type="domain" description="EF-hand" evidence="6">
    <location>
        <begin position="190"/>
        <end position="225"/>
    </location>
</feature>
<name>A0A7S2SI02_9STRA</name>
<evidence type="ECO:0008006" key="8">
    <source>
        <dbReference type="Google" id="ProtNLM"/>
    </source>
</evidence>
<feature type="domain" description="C2" evidence="5">
    <location>
        <begin position="1"/>
        <end position="82"/>
    </location>
</feature>
<organism evidence="7">
    <name type="scientific">Rhizochromulina marina</name>
    <dbReference type="NCBI Taxonomy" id="1034831"/>
    <lineage>
        <taxon>Eukaryota</taxon>
        <taxon>Sar</taxon>
        <taxon>Stramenopiles</taxon>
        <taxon>Ochrophyta</taxon>
        <taxon>Dictyochophyceae</taxon>
        <taxon>Rhizochromulinales</taxon>
        <taxon>Rhizochromulina</taxon>
    </lineage>
</organism>
<dbReference type="Gene3D" id="1.10.238.10">
    <property type="entry name" value="EF-hand"/>
    <property type="match status" value="2"/>
</dbReference>
<dbReference type="PROSITE" id="PS50004">
    <property type="entry name" value="C2"/>
    <property type="match status" value="1"/>
</dbReference>
<feature type="domain" description="EF-hand" evidence="6">
    <location>
        <begin position="345"/>
        <end position="380"/>
    </location>
</feature>
<evidence type="ECO:0000259" key="6">
    <source>
        <dbReference type="PROSITE" id="PS50222"/>
    </source>
</evidence>
<dbReference type="InterPro" id="IPR002048">
    <property type="entry name" value="EF_hand_dom"/>
</dbReference>
<gene>
    <name evidence="7" type="ORF">RMAR1173_LOCUS15069</name>
</gene>
<evidence type="ECO:0000256" key="4">
    <source>
        <dbReference type="SAM" id="MobiDB-lite"/>
    </source>
</evidence>
<dbReference type="EMBL" id="HBHJ01022873">
    <property type="protein sequence ID" value="CAD9700694.1"/>
    <property type="molecule type" value="Transcribed_RNA"/>
</dbReference>
<feature type="region of interest" description="Disordered" evidence="4">
    <location>
        <begin position="221"/>
        <end position="252"/>
    </location>
</feature>
<evidence type="ECO:0000259" key="5">
    <source>
        <dbReference type="PROSITE" id="PS50004"/>
    </source>
</evidence>
<evidence type="ECO:0000256" key="2">
    <source>
        <dbReference type="ARBA" id="ARBA00022737"/>
    </source>
</evidence>
<dbReference type="FunFam" id="1.10.238.10:FF:000003">
    <property type="entry name" value="Calmodulin A"/>
    <property type="match status" value="2"/>
</dbReference>
<proteinExistence type="predicted"/>
<dbReference type="Gene3D" id="2.60.40.150">
    <property type="entry name" value="C2 domain"/>
    <property type="match status" value="1"/>
</dbReference>
<dbReference type="Pfam" id="PF00168">
    <property type="entry name" value="C2"/>
    <property type="match status" value="1"/>
</dbReference>
<dbReference type="PRINTS" id="PR00450">
    <property type="entry name" value="RECOVERIN"/>
</dbReference>
<feature type="domain" description="EF-hand" evidence="6">
    <location>
        <begin position="315"/>
        <end position="344"/>
    </location>
</feature>
<dbReference type="GO" id="GO:0005509">
    <property type="term" value="F:calcium ion binding"/>
    <property type="evidence" value="ECO:0007669"/>
    <property type="project" value="InterPro"/>
</dbReference>
<dbReference type="SUPFAM" id="SSF49562">
    <property type="entry name" value="C2 domain (Calcium/lipid-binding domain, CaLB)"/>
    <property type="match status" value="1"/>
</dbReference>
<reference evidence="7" key="1">
    <citation type="submission" date="2021-01" db="EMBL/GenBank/DDBJ databases">
        <authorList>
            <person name="Corre E."/>
            <person name="Pelletier E."/>
            <person name="Niang G."/>
            <person name="Scheremetjew M."/>
            <person name="Finn R."/>
            <person name="Kale V."/>
            <person name="Holt S."/>
            <person name="Cochrane G."/>
            <person name="Meng A."/>
            <person name="Brown T."/>
            <person name="Cohen L."/>
        </authorList>
    </citation>
    <scope>NUCLEOTIDE SEQUENCE</scope>
    <source>
        <strain evidence="7">CCMP1243</strain>
    </source>
</reference>
<protein>
    <recommendedName>
        <fullName evidence="8">Calmodulin</fullName>
    </recommendedName>
</protein>
<dbReference type="InterPro" id="IPR000008">
    <property type="entry name" value="C2_dom"/>
</dbReference>
<evidence type="ECO:0000256" key="3">
    <source>
        <dbReference type="ARBA" id="ARBA00022837"/>
    </source>
</evidence>
<feature type="domain" description="EF-hand" evidence="6">
    <location>
        <begin position="277"/>
        <end position="312"/>
    </location>
</feature>
<dbReference type="InterPro" id="IPR035892">
    <property type="entry name" value="C2_domain_sf"/>
</dbReference>
<dbReference type="PROSITE" id="PS50222">
    <property type="entry name" value="EF_HAND_2"/>
    <property type="match status" value="6"/>
</dbReference>
<keyword evidence="1" id="KW-0479">Metal-binding</keyword>
<dbReference type="PANTHER" id="PTHR45942">
    <property type="entry name" value="PROTEIN PHOSPATASE 3 REGULATORY SUBUNIT B ALPHA ISOFORM TYPE 1"/>
    <property type="match status" value="1"/>
</dbReference>
<dbReference type="SUPFAM" id="SSF47473">
    <property type="entry name" value="EF-hand"/>
    <property type="match status" value="2"/>
</dbReference>
<dbReference type="InterPro" id="IPR018247">
    <property type="entry name" value="EF_Hand_1_Ca_BS"/>
</dbReference>
<dbReference type="PROSITE" id="PS00018">
    <property type="entry name" value="EF_HAND_1"/>
    <property type="match status" value="6"/>
</dbReference>
<evidence type="ECO:0000313" key="7">
    <source>
        <dbReference type="EMBL" id="CAD9700694.1"/>
    </source>
</evidence>
<sequence>MFGKADPYAKATVGQQTFSTKPVIGGGKNPVWDAEFTFEIKTEKEILLEVYSKEEVGTDKLMGKTTVSILDWIATGHFDGDVDVTDNGGKSVGKMTIAAKFDRPSAAGSKAITPAGGAATPAAGGGGKPGAGAITTTAAVAGGKEPPRDPSGKFTDEEIWEAFVAFDLDKNNFVGAAEIRHVLINIGETVTDEEVDEMIRMVDKDGDGQVAFDEFYEMVTNGKSPPPGLGGGGRAGAATSATGASAAPPTGASVVAQRNAKKTALDEFARDNNLKPESIKKAFKRFQATDKDKSGMIDYTEFCEILQVDPSPQGEKVFQLFDYDKSGQIDVREFMIALANFTGAGKDDKLKFSFMIFDEDGNGVITKDELTRILKANHMASNDAEVARKADTIMTQADKDGDGVVSFDEFVIVSKKFPNILFPAYNSGS</sequence>
<dbReference type="CDD" id="cd00051">
    <property type="entry name" value="EFh"/>
    <property type="match status" value="2"/>
</dbReference>